<dbReference type="InterPro" id="IPR003607">
    <property type="entry name" value="HD/PDEase_dom"/>
</dbReference>
<evidence type="ECO:0000313" key="3">
    <source>
        <dbReference type="Proteomes" id="UP001234880"/>
    </source>
</evidence>
<evidence type="ECO:0000259" key="1">
    <source>
        <dbReference type="SMART" id="SM00471"/>
    </source>
</evidence>
<dbReference type="EMBL" id="JAURUE010000002">
    <property type="protein sequence ID" value="MDP9615872.1"/>
    <property type="molecule type" value="Genomic_DNA"/>
</dbReference>
<comment type="caution">
    <text evidence="2">The sequence shown here is derived from an EMBL/GenBank/DDBJ whole genome shotgun (WGS) entry which is preliminary data.</text>
</comment>
<dbReference type="SUPFAM" id="SSF109604">
    <property type="entry name" value="HD-domain/PDEase-like"/>
    <property type="match status" value="1"/>
</dbReference>
<gene>
    <name evidence="2" type="ORF">JOF35_008210</name>
</gene>
<dbReference type="CDD" id="cd00077">
    <property type="entry name" value="HDc"/>
    <property type="match status" value="1"/>
</dbReference>
<sequence length="198" mass="22362">MDVPMVDDIRALHEKYAPTRAAFDLVYTHCEIVWKVAEQLLAADGHRLDADLVRAGALLHDIGVYRLFDDAGRLGVGEYVRHGVLGHEILRQEGFPERLCRFCSCHTGVGITRHDIHRLELPLPPADYVAETGEEQLVMYADKFHTKTTPPAFLSFDASAARMRRFGTEKVDVFHALRGRFGEPDLVPLSARYGHERI</sequence>
<reference evidence="2 3" key="1">
    <citation type="submission" date="2023-07" db="EMBL/GenBank/DDBJ databases">
        <title>Sequencing the genomes of 1000 actinobacteria strains.</title>
        <authorList>
            <person name="Klenk H.-P."/>
        </authorList>
    </citation>
    <scope>NUCLEOTIDE SEQUENCE [LARGE SCALE GENOMIC DNA]</scope>
    <source>
        <strain evidence="2 3">DSM 41600</strain>
    </source>
</reference>
<dbReference type="Pfam" id="PF01966">
    <property type="entry name" value="HD"/>
    <property type="match status" value="1"/>
</dbReference>
<protein>
    <recommendedName>
        <fullName evidence="1">HD/PDEase domain-containing protein</fullName>
    </recommendedName>
</protein>
<dbReference type="NCBIfam" id="TIGR00277">
    <property type="entry name" value="HDIG"/>
    <property type="match status" value="1"/>
</dbReference>
<dbReference type="PANTHER" id="PTHR38659:SF2">
    <property type="entry name" value="HDIG DOMAIN PROTEIN"/>
    <property type="match status" value="1"/>
</dbReference>
<dbReference type="Gene3D" id="1.10.3210.10">
    <property type="entry name" value="Hypothetical protein af1432"/>
    <property type="match status" value="1"/>
</dbReference>
<dbReference type="InterPro" id="IPR006674">
    <property type="entry name" value="HD_domain"/>
</dbReference>
<evidence type="ECO:0000313" key="2">
    <source>
        <dbReference type="EMBL" id="MDP9615872.1"/>
    </source>
</evidence>
<organism evidence="2 3">
    <name type="scientific">Streptomyces demainii</name>
    <dbReference type="NCBI Taxonomy" id="588122"/>
    <lineage>
        <taxon>Bacteria</taxon>
        <taxon>Bacillati</taxon>
        <taxon>Actinomycetota</taxon>
        <taxon>Actinomycetes</taxon>
        <taxon>Kitasatosporales</taxon>
        <taxon>Streptomycetaceae</taxon>
        <taxon>Streptomyces</taxon>
    </lineage>
</organism>
<feature type="domain" description="HD/PDEase" evidence="1">
    <location>
        <begin position="22"/>
        <end position="156"/>
    </location>
</feature>
<dbReference type="InterPro" id="IPR006675">
    <property type="entry name" value="HDIG_dom"/>
</dbReference>
<proteinExistence type="predicted"/>
<dbReference type="Proteomes" id="UP001234880">
    <property type="component" value="Unassembled WGS sequence"/>
</dbReference>
<accession>A0ABT9L584</accession>
<dbReference type="PANTHER" id="PTHR38659">
    <property type="entry name" value="METAL-DEPENDENT PHOSPHOHYDROLASE"/>
    <property type="match status" value="1"/>
</dbReference>
<name>A0ABT9L584_9ACTN</name>
<dbReference type="SMART" id="SM00471">
    <property type="entry name" value="HDc"/>
    <property type="match status" value="1"/>
</dbReference>
<keyword evidence="3" id="KW-1185">Reference proteome</keyword>